<feature type="transmembrane region" description="Helical" evidence="6">
    <location>
        <begin position="267"/>
        <end position="285"/>
    </location>
</feature>
<keyword evidence="3 6" id="KW-0812">Transmembrane</keyword>
<accession>A0A1H9MNY3</accession>
<reference evidence="8" key="1">
    <citation type="submission" date="2016-10" db="EMBL/GenBank/DDBJ databases">
        <authorList>
            <person name="Varghese N."/>
            <person name="Submissions S."/>
        </authorList>
    </citation>
    <scope>NUCLEOTIDE SEQUENCE [LARGE SCALE GENOMIC DNA]</scope>
    <source>
        <strain evidence="8">8N4</strain>
    </source>
</reference>
<organism evidence="7 8">
    <name type="scientific">Rosenbergiella nectarea</name>
    <dbReference type="NCBI Taxonomy" id="988801"/>
    <lineage>
        <taxon>Bacteria</taxon>
        <taxon>Pseudomonadati</taxon>
        <taxon>Pseudomonadota</taxon>
        <taxon>Gammaproteobacteria</taxon>
        <taxon>Enterobacterales</taxon>
        <taxon>Erwiniaceae</taxon>
        <taxon>Rosenbergiella</taxon>
    </lineage>
</organism>
<dbReference type="AlphaFoldDB" id="A0A1H9MNY3"/>
<feature type="transmembrane region" description="Helical" evidence="6">
    <location>
        <begin position="242"/>
        <end position="261"/>
    </location>
</feature>
<evidence type="ECO:0000313" key="8">
    <source>
        <dbReference type="Proteomes" id="UP000242515"/>
    </source>
</evidence>
<proteinExistence type="inferred from homology"/>
<feature type="transmembrane region" description="Helical" evidence="6">
    <location>
        <begin position="137"/>
        <end position="156"/>
    </location>
</feature>
<dbReference type="GO" id="GO:0042910">
    <property type="term" value="F:xenobiotic transmembrane transporter activity"/>
    <property type="evidence" value="ECO:0007669"/>
    <property type="project" value="InterPro"/>
</dbReference>
<dbReference type="InterPro" id="IPR002528">
    <property type="entry name" value="MATE_fam"/>
</dbReference>
<gene>
    <name evidence="7" type="ORF">SAMN05216522_11714</name>
</gene>
<feature type="transmembrane region" description="Helical" evidence="6">
    <location>
        <begin position="190"/>
        <end position="211"/>
    </location>
</feature>
<feature type="transmembrane region" description="Helical" evidence="6">
    <location>
        <begin position="12"/>
        <end position="32"/>
    </location>
</feature>
<feature type="transmembrane region" description="Helical" evidence="6">
    <location>
        <begin position="411"/>
        <end position="429"/>
    </location>
</feature>
<dbReference type="NCBIfam" id="TIGR00797">
    <property type="entry name" value="matE"/>
    <property type="match status" value="1"/>
</dbReference>
<evidence type="ECO:0000256" key="2">
    <source>
        <dbReference type="ARBA" id="ARBA00010199"/>
    </source>
</evidence>
<evidence type="ECO:0000256" key="4">
    <source>
        <dbReference type="ARBA" id="ARBA00022989"/>
    </source>
</evidence>
<dbReference type="GO" id="GO:0015297">
    <property type="term" value="F:antiporter activity"/>
    <property type="evidence" value="ECO:0007669"/>
    <property type="project" value="InterPro"/>
</dbReference>
<evidence type="ECO:0000256" key="3">
    <source>
        <dbReference type="ARBA" id="ARBA00022692"/>
    </source>
</evidence>
<dbReference type="PANTHER" id="PTHR42893:SF46">
    <property type="entry name" value="PROTEIN DETOXIFICATION 44, CHLOROPLASTIC"/>
    <property type="match status" value="1"/>
</dbReference>
<feature type="transmembrane region" description="Helical" evidence="6">
    <location>
        <begin position="163"/>
        <end position="184"/>
    </location>
</feature>
<dbReference type="GO" id="GO:0005886">
    <property type="term" value="C:plasma membrane"/>
    <property type="evidence" value="ECO:0007669"/>
    <property type="project" value="TreeGrafter"/>
</dbReference>
<dbReference type="Proteomes" id="UP000242515">
    <property type="component" value="Unassembled WGS sequence"/>
</dbReference>
<dbReference type="PANTHER" id="PTHR42893">
    <property type="entry name" value="PROTEIN DETOXIFICATION 44, CHLOROPLASTIC-RELATED"/>
    <property type="match status" value="1"/>
</dbReference>
<name>A0A1H9MNY3_9GAMM</name>
<dbReference type="Pfam" id="PF01554">
    <property type="entry name" value="MatE"/>
    <property type="match status" value="2"/>
</dbReference>
<feature type="transmembrane region" description="Helical" evidence="6">
    <location>
        <begin position="44"/>
        <end position="66"/>
    </location>
</feature>
<dbReference type="NCBIfam" id="NF007690">
    <property type="entry name" value="PRK10367.1"/>
    <property type="match status" value="1"/>
</dbReference>
<keyword evidence="5 6" id="KW-0472">Membrane</keyword>
<evidence type="ECO:0000313" key="7">
    <source>
        <dbReference type="EMBL" id="SER25402.1"/>
    </source>
</evidence>
<keyword evidence="4 6" id="KW-1133">Transmembrane helix</keyword>
<keyword evidence="8" id="KW-1185">Reference proteome</keyword>
<feature type="transmembrane region" description="Helical" evidence="6">
    <location>
        <begin position="354"/>
        <end position="376"/>
    </location>
</feature>
<feature type="transmembrane region" description="Helical" evidence="6">
    <location>
        <begin position="86"/>
        <end position="107"/>
    </location>
</feature>
<evidence type="ECO:0000256" key="6">
    <source>
        <dbReference type="SAM" id="Phobius"/>
    </source>
</evidence>
<comment type="similarity">
    <text evidence="2">Belongs to the multi antimicrobial extrusion (MATE) (TC 2.A.66.1) family.</text>
</comment>
<evidence type="ECO:0000256" key="1">
    <source>
        <dbReference type="ARBA" id="ARBA00004141"/>
    </source>
</evidence>
<dbReference type="STRING" id="988801.SAMN05216522_11714"/>
<dbReference type="CDD" id="cd13136">
    <property type="entry name" value="MATE_DinF_like"/>
    <property type="match status" value="1"/>
</dbReference>
<feature type="transmembrane region" description="Helical" evidence="6">
    <location>
        <begin position="321"/>
        <end position="342"/>
    </location>
</feature>
<comment type="subcellular location">
    <subcellularLocation>
        <location evidence="1">Membrane</location>
        <topology evidence="1">Multi-pass membrane protein</topology>
    </subcellularLocation>
</comment>
<evidence type="ECO:0000256" key="5">
    <source>
        <dbReference type="ARBA" id="ARBA00023136"/>
    </source>
</evidence>
<protein>
    <submittedName>
        <fullName evidence="7">Multidrug resistance protein, MATE family</fullName>
    </submittedName>
</protein>
<dbReference type="EMBL" id="FOGC01000017">
    <property type="protein sequence ID" value="SER25402.1"/>
    <property type="molecule type" value="Genomic_DNA"/>
</dbReference>
<feature type="transmembrane region" description="Helical" evidence="6">
    <location>
        <begin position="388"/>
        <end position="405"/>
    </location>
</feature>
<dbReference type="InterPro" id="IPR044644">
    <property type="entry name" value="DinF-like"/>
</dbReference>
<sequence>MLRGFTATDKKLWQLAVPMILSNISVPLLGLVDTMVIGHLSSEVYLAGVAIGSSATSFVFMLFLFLRMGTTGMTAQAWGEKNQQKLVQAFFQPMILALGVGIIFALFHQPITELILSMMGTQHATHHQATLFLSIRWLSAPATLANMVILGWLLGVQYAKAPLILLIGGNTVNIVLELLFVLHWHYAVSGAAWATVIAEYASLVLGLYLVWRASQQRNLSLIPRMSHLSQGLARFFRLNRDILLRSLLLQLCLISFTIIGARLGTTIVAVNAILLMFLTFTSYALDGFAYAVESVAGEAFGERNAHSLTAIWHSACKQAMAVALVFSGIYAFFGQNIIQLLTSIPALQQGASHYLFWQAICPLVGVGCYLLDGLFVGATRGREMRNSMLIAAIGFALTLLSVPWIGNHGLWLALMMFLALRGITLGYAWRQHQRQNSWFDLSR</sequence>